<reference evidence="2" key="1">
    <citation type="journal article" date="2020" name="J. ISSAAS">
        <title>Lactobacilli and other gastrointestinal microbiota of Peromyscus leucopus, reservoir host for agents of Lyme disease and other zoonoses in North America.</title>
        <authorList>
            <person name="Milovic A."/>
            <person name="Bassam K."/>
            <person name="Shao H."/>
            <person name="Chatzistamou I."/>
            <person name="Tufts D.M."/>
            <person name="Diuk-Wasser M."/>
            <person name="Barbour A.G."/>
        </authorList>
    </citation>
    <scope>NUCLEOTIDE SEQUENCE</scope>
    <source>
        <strain evidence="2">LL90</strain>
    </source>
</reference>
<dbReference type="PROSITE" id="PS50075">
    <property type="entry name" value="CARRIER"/>
    <property type="match status" value="1"/>
</dbReference>
<organism evidence="2">
    <name type="scientific">uncultured Alphaproteobacteria bacterium</name>
    <dbReference type="NCBI Taxonomy" id="91750"/>
    <lineage>
        <taxon>Bacteria</taxon>
        <taxon>Pseudomonadati</taxon>
        <taxon>Pseudomonadota</taxon>
        <taxon>Alphaproteobacteria</taxon>
        <taxon>environmental samples</taxon>
    </lineage>
</organism>
<evidence type="ECO:0000313" key="2">
    <source>
        <dbReference type="EMBL" id="QIM10639.1"/>
    </source>
</evidence>
<dbReference type="AlphaFoldDB" id="A0A6G8F2X6"/>
<protein>
    <recommendedName>
        <fullName evidence="1">Carrier domain-containing protein</fullName>
    </recommendedName>
</protein>
<dbReference type="SUPFAM" id="SSF47336">
    <property type="entry name" value="ACP-like"/>
    <property type="match status" value="1"/>
</dbReference>
<dbReference type="EMBL" id="MN990732">
    <property type="protein sequence ID" value="QIM10639.1"/>
    <property type="molecule type" value="Genomic_DNA"/>
</dbReference>
<dbReference type="InterPro" id="IPR009081">
    <property type="entry name" value="PP-bd_ACP"/>
</dbReference>
<sequence length="80" mass="9319">MKDQIRDLMRELFGEDFSYLAEDDSFYYHAGLDSFDFIELIDAVEKEFGVRLPEWRLADWRMGAPTFGGLVDMVCEVSGR</sequence>
<dbReference type="InterPro" id="IPR036736">
    <property type="entry name" value="ACP-like_sf"/>
</dbReference>
<gene>
    <name evidence="2" type="ORF">PlAlph_5310</name>
</gene>
<feature type="domain" description="Carrier" evidence="1">
    <location>
        <begin position="1"/>
        <end position="78"/>
    </location>
</feature>
<evidence type="ECO:0000259" key="1">
    <source>
        <dbReference type="PROSITE" id="PS50075"/>
    </source>
</evidence>
<dbReference type="Gene3D" id="1.10.1200.10">
    <property type="entry name" value="ACP-like"/>
    <property type="match status" value="1"/>
</dbReference>
<accession>A0A6G8F2X6</accession>
<dbReference type="Pfam" id="PF00550">
    <property type="entry name" value="PP-binding"/>
    <property type="match status" value="1"/>
</dbReference>
<proteinExistence type="predicted"/>
<name>A0A6G8F2X6_9PROT</name>